<dbReference type="InterPro" id="IPR011701">
    <property type="entry name" value="MFS"/>
</dbReference>
<dbReference type="RefSeq" id="WP_002730984.1">
    <property type="nucleotide sequence ID" value="NZ_CAHP01000053.1"/>
</dbReference>
<dbReference type="Pfam" id="PF07690">
    <property type="entry name" value="MFS_1"/>
    <property type="match status" value="1"/>
</dbReference>
<feature type="transmembrane region" description="Helical" evidence="4">
    <location>
        <begin position="107"/>
        <end position="130"/>
    </location>
</feature>
<dbReference type="PANTHER" id="PTHR43129">
    <property type="entry name" value="FOSMIDOMYCIN RESISTANCE PROTEIN"/>
    <property type="match status" value="1"/>
</dbReference>
<dbReference type="GO" id="GO:0005886">
    <property type="term" value="C:plasma membrane"/>
    <property type="evidence" value="ECO:0007669"/>
    <property type="project" value="TreeGrafter"/>
</dbReference>
<dbReference type="InterPro" id="IPR020846">
    <property type="entry name" value="MFS_dom"/>
</dbReference>
<name>H8FXC8_MAGML</name>
<gene>
    <name evidence="6" type="ORF">PHAMO_570011</name>
</gene>
<dbReference type="OrthoDB" id="8524807at2"/>
<dbReference type="PROSITE" id="PS50850">
    <property type="entry name" value="MFS"/>
    <property type="match status" value="1"/>
</dbReference>
<evidence type="ECO:0000313" key="7">
    <source>
        <dbReference type="Proteomes" id="UP000004169"/>
    </source>
</evidence>
<dbReference type="GO" id="GO:0022857">
    <property type="term" value="F:transmembrane transporter activity"/>
    <property type="evidence" value="ECO:0007669"/>
    <property type="project" value="InterPro"/>
</dbReference>
<feature type="transmembrane region" description="Helical" evidence="4">
    <location>
        <begin position="142"/>
        <end position="165"/>
    </location>
</feature>
<dbReference type="Gene3D" id="1.20.1250.20">
    <property type="entry name" value="MFS general substrate transporter like domains"/>
    <property type="match status" value="2"/>
</dbReference>
<keyword evidence="1 4" id="KW-0812">Transmembrane</keyword>
<feature type="transmembrane region" description="Helical" evidence="4">
    <location>
        <begin position="283"/>
        <end position="301"/>
    </location>
</feature>
<keyword evidence="7" id="KW-1185">Reference proteome</keyword>
<evidence type="ECO:0000256" key="3">
    <source>
        <dbReference type="ARBA" id="ARBA00023136"/>
    </source>
</evidence>
<feature type="transmembrane region" description="Helical" evidence="4">
    <location>
        <begin position="341"/>
        <end position="359"/>
    </location>
</feature>
<feature type="transmembrane region" description="Helical" evidence="4">
    <location>
        <begin position="53"/>
        <end position="74"/>
    </location>
</feature>
<dbReference type="AlphaFoldDB" id="H8FXC8"/>
<feature type="transmembrane region" description="Helical" evidence="4">
    <location>
        <begin position="81"/>
        <end position="101"/>
    </location>
</feature>
<dbReference type="Proteomes" id="UP000004169">
    <property type="component" value="Unassembled WGS sequence"/>
</dbReference>
<comment type="caution">
    <text evidence="6">The sequence shown here is derived from an EMBL/GenBank/DDBJ whole genome shotgun (WGS) entry which is preliminary data.</text>
</comment>
<dbReference type="STRING" id="1150626.PHAMO_570011"/>
<dbReference type="PANTHER" id="PTHR43129:SF1">
    <property type="entry name" value="FOSMIDOMYCIN RESISTANCE PROTEIN"/>
    <property type="match status" value="1"/>
</dbReference>
<keyword evidence="2 4" id="KW-1133">Transmembrane helix</keyword>
<dbReference type="InterPro" id="IPR036259">
    <property type="entry name" value="MFS_trans_sf"/>
</dbReference>
<protein>
    <submittedName>
        <fullName evidence="6">Permease of the major facilitator superfamily</fullName>
    </submittedName>
</protein>
<feature type="transmembrane region" description="Helical" evidence="4">
    <location>
        <begin position="171"/>
        <end position="190"/>
    </location>
</feature>
<evidence type="ECO:0000313" key="6">
    <source>
        <dbReference type="EMBL" id="CCG43016.1"/>
    </source>
</evidence>
<sequence>MASAPPPMVSPASAQASLSFSCAGHAYSHIFEPIFFIVALVLPGEFGMSYEEVLTLIIAGKLLYGVLAPLAGWLGDRWSTVGMMAVFFLGLGSSAIAAGLAPGPFSLAVALGFVGLFGSIYHPVGISWLLSNAIDKGKAIGINGVFGGVGPALAGLAAGFLIALWGWRAAFIIPGLVVTATGVIFLVFLARGLVVEAKIDRKPEPPANRGDTVRAGLVLSVTMLCAGLIYQATQPILPKLFEERLGETGILAAAGGVTVVYLLAGLTQILAGHLADRLSPRRIYVAAALLQIPMLIGLAYASGLGLLVVATLAVVFNMGAIPAENLLLSRYSPPGWRGTTLGLKFVLGFGVSGLGVPMVSLIRGSTGSFDLVFWILAAAALVAALAASLLPTERKSA</sequence>
<feature type="domain" description="Major facilitator superfamily (MFS) profile" evidence="5">
    <location>
        <begin position="1"/>
        <end position="395"/>
    </location>
</feature>
<organism evidence="6 7">
    <name type="scientific">Magnetospirillum molischianum DSM 120</name>
    <dbReference type="NCBI Taxonomy" id="1150626"/>
    <lineage>
        <taxon>Bacteria</taxon>
        <taxon>Pseudomonadati</taxon>
        <taxon>Pseudomonadota</taxon>
        <taxon>Alphaproteobacteria</taxon>
        <taxon>Rhodospirillales</taxon>
        <taxon>Rhodospirillaceae</taxon>
        <taxon>Magnetospirillum</taxon>
    </lineage>
</organism>
<feature type="transmembrane region" description="Helical" evidence="4">
    <location>
        <begin position="307"/>
        <end position="329"/>
    </location>
</feature>
<feature type="transmembrane region" description="Helical" evidence="4">
    <location>
        <begin position="371"/>
        <end position="390"/>
    </location>
</feature>
<keyword evidence="3 4" id="KW-0472">Membrane</keyword>
<evidence type="ECO:0000256" key="4">
    <source>
        <dbReference type="SAM" id="Phobius"/>
    </source>
</evidence>
<evidence type="ECO:0000256" key="1">
    <source>
        <dbReference type="ARBA" id="ARBA00022692"/>
    </source>
</evidence>
<proteinExistence type="predicted"/>
<feature type="transmembrane region" description="Helical" evidence="4">
    <location>
        <begin position="250"/>
        <end position="271"/>
    </location>
</feature>
<accession>H8FXC8</accession>
<reference evidence="6 7" key="1">
    <citation type="journal article" date="2012" name="J. Bacteriol.">
        <title>Draft Genome Sequence of the Purple Photosynthetic Bacterium Phaeospirillum molischianum DSM120, a Particularly Versatile Bacterium.</title>
        <authorList>
            <person name="Duquesne K."/>
            <person name="Prima V."/>
            <person name="Ji B."/>
            <person name="Rouy Z."/>
            <person name="Medigue C."/>
            <person name="Talla E."/>
            <person name="Sturgis J.N."/>
        </authorList>
    </citation>
    <scope>NUCLEOTIDE SEQUENCE [LARGE SCALE GENOMIC DNA]</scope>
    <source>
        <strain evidence="7">DSM120</strain>
    </source>
</reference>
<feature type="transmembrane region" description="Helical" evidence="4">
    <location>
        <begin position="211"/>
        <end position="230"/>
    </location>
</feature>
<evidence type="ECO:0000259" key="5">
    <source>
        <dbReference type="PROSITE" id="PS50850"/>
    </source>
</evidence>
<dbReference type="SUPFAM" id="SSF103473">
    <property type="entry name" value="MFS general substrate transporter"/>
    <property type="match status" value="1"/>
</dbReference>
<dbReference type="EMBL" id="CAHP01000053">
    <property type="protein sequence ID" value="CCG43016.1"/>
    <property type="molecule type" value="Genomic_DNA"/>
</dbReference>
<dbReference type="eggNOG" id="COG2271">
    <property type="taxonomic scope" value="Bacteria"/>
</dbReference>
<evidence type="ECO:0000256" key="2">
    <source>
        <dbReference type="ARBA" id="ARBA00022989"/>
    </source>
</evidence>